<organism evidence="1 2">
    <name type="scientific">Acrobeloides nanus</name>
    <dbReference type="NCBI Taxonomy" id="290746"/>
    <lineage>
        <taxon>Eukaryota</taxon>
        <taxon>Metazoa</taxon>
        <taxon>Ecdysozoa</taxon>
        <taxon>Nematoda</taxon>
        <taxon>Chromadorea</taxon>
        <taxon>Rhabditida</taxon>
        <taxon>Tylenchina</taxon>
        <taxon>Cephalobomorpha</taxon>
        <taxon>Cephaloboidea</taxon>
        <taxon>Cephalobidae</taxon>
        <taxon>Acrobeloides</taxon>
    </lineage>
</organism>
<reference evidence="2" key="1">
    <citation type="submission" date="2022-11" db="UniProtKB">
        <authorList>
            <consortium name="WormBaseParasite"/>
        </authorList>
    </citation>
    <scope>IDENTIFICATION</scope>
</reference>
<dbReference type="Proteomes" id="UP000887540">
    <property type="component" value="Unplaced"/>
</dbReference>
<proteinExistence type="predicted"/>
<dbReference type="WBParaSite" id="ACRNAN_Path_1196.g4661.t1">
    <property type="protein sequence ID" value="ACRNAN_Path_1196.g4661.t1"/>
    <property type="gene ID" value="ACRNAN_Path_1196.g4661"/>
</dbReference>
<evidence type="ECO:0000313" key="1">
    <source>
        <dbReference type="Proteomes" id="UP000887540"/>
    </source>
</evidence>
<name>A0A914BX32_9BILA</name>
<protein>
    <submittedName>
        <fullName evidence="2">Uncharacterized protein</fullName>
    </submittedName>
</protein>
<keyword evidence="1" id="KW-1185">Reference proteome</keyword>
<dbReference type="InterPro" id="IPR009003">
    <property type="entry name" value="Peptidase_S1_PA"/>
</dbReference>
<evidence type="ECO:0000313" key="2">
    <source>
        <dbReference type="WBParaSite" id="ACRNAN_Path_1196.g4661.t1"/>
    </source>
</evidence>
<dbReference type="AlphaFoldDB" id="A0A914BX32"/>
<dbReference type="SUPFAM" id="SSF50494">
    <property type="entry name" value="Trypsin-like serine proteases"/>
    <property type="match status" value="1"/>
</dbReference>
<accession>A0A914BX32</accession>
<sequence>MTSGFCGSFTTSIVFAKFGRNMFEGDKENLYSVSKFWVANTDQFQGNTIIQLNDTVQFNDDIHPIYIPYDDNDFINNTGTSLTWYNHSTDCNVSNNASHYFNATQVSIVDYVTCM</sequence>